<dbReference type="PANTHER" id="PTHR45632:SF17">
    <property type="entry name" value="KELCH-LIKE PROTEIN 31"/>
    <property type="match status" value="1"/>
</dbReference>
<evidence type="ECO:0000256" key="1">
    <source>
        <dbReference type="ARBA" id="ARBA00022441"/>
    </source>
</evidence>
<proteinExistence type="predicted"/>
<dbReference type="Pfam" id="PF07707">
    <property type="entry name" value="BACK"/>
    <property type="match status" value="1"/>
</dbReference>
<name>A0A2G9TNI5_TELCI</name>
<feature type="domain" description="BACK" evidence="3">
    <location>
        <begin position="7"/>
        <end position="111"/>
    </location>
</feature>
<organism evidence="4 5">
    <name type="scientific">Teladorsagia circumcincta</name>
    <name type="common">Brown stomach worm</name>
    <name type="synonym">Ostertagia circumcincta</name>
    <dbReference type="NCBI Taxonomy" id="45464"/>
    <lineage>
        <taxon>Eukaryota</taxon>
        <taxon>Metazoa</taxon>
        <taxon>Ecdysozoa</taxon>
        <taxon>Nematoda</taxon>
        <taxon>Chromadorea</taxon>
        <taxon>Rhabditida</taxon>
        <taxon>Rhabditina</taxon>
        <taxon>Rhabditomorpha</taxon>
        <taxon>Strongyloidea</taxon>
        <taxon>Trichostrongylidae</taxon>
        <taxon>Teladorsagia</taxon>
    </lineage>
</organism>
<dbReference type="Gene3D" id="1.25.40.420">
    <property type="match status" value="1"/>
</dbReference>
<dbReference type="Proteomes" id="UP000230423">
    <property type="component" value="Unassembled WGS sequence"/>
</dbReference>
<dbReference type="OrthoDB" id="45365at2759"/>
<keyword evidence="1" id="KW-0880">Kelch repeat</keyword>
<dbReference type="PANTHER" id="PTHR45632">
    <property type="entry name" value="LD33804P"/>
    <property type="match status" value="1"/>
</dbReference>
<feature type="non-terminal residue" evidence="4">
    <location>
        <position position="156"/>
    </location>
</feature>
<protein>
    <submittedName>
        <fullName evidence="4">BTB And Kelch</fullName>
    </submittedName>
</protein>
<gene>
    <name evidence="4" type="ORF">TELCIR_18989</name>
</gene>
<sequence>MSGDQSVFPTNEDDRIHPTEEGQHFLQFKDILGTEEFHQLPANQVIELISSDELRVRSEEQVFTAVLQWIRFDQRDRKQFLFNVRLMVIVNLLEHVRLPFCSPKFLVSAVSDNALVMENLDCRDLVDEAKNYQLLKLSTHQTPNMLGPRTRPRKVK</sequence>
<keyword evidence="5" id="KW-1185">Reference proteome</keyword>
<keyword evidence="2" id="KW-0677">Repeat</keyword>
<evidence type="ECO:0000259" key="3">
    <source>
        <dbReference type="SMART" id="SM00875"/>
    </source>
</evidence>
<accession>A0A2G9TNI5</accession>
<reference evidence="4 5" key="1">
    <citation type="submission" date="2015-09" db="EMBL/GenBank/DDBJ databases">
        <title>Draft genome of the parasitic nematode Teladorsagia circumcincta isolate WARC Sus (inbred).</title>
        <authorList>
            <person name="Mitreva M."/>
        </authorList>
    </citation>
    <scope>NUCLEOTIDE SEQUENCE [LARGE SCALE GENOMIC DNA]</scope>
    <source>
        <strain evidence="4 5">S</strain>
    </source>
</reference>
<dbReference type="AlphaFoldDB" id="A0A2G9TNI5"/>
<evidence type="ECO:0000313" key="5">
    <source>
        <dbReference type="Proteomes" id="UP000230423"/>
    </source>
</evidence>
<dbReference type="SMART" id="SM00875">
    <property type="entry name" value="BACK"/>
    <property type="match status" value="1"/>
</dbReference>
<dbReference type="InterPro" id="IPR011705">
    <property type="entry name" value="BACK"/>
</dbReference>
<evidence type="ECO:0000256" key="2">
    <source>
        <dbReference type="ARBA" id="ARBA00022737"/>
    </source>
</evidence>
<evidence type="ECO:0000313" key="4">
    <source>
        <dbReference type="EMBL" id="PIO59546.1"/>
    </source>
</evidence>
<dbReference type="EMBL" id="KZ370450">
    <property type="protein sequence ID" value="PIO59546.1"/>
    <property type="molecule type" value="Genomic_DNA"/>
</dbReference>
<dbReference type="FunFam" id="1.25.40.420:FF:000001">
    <property type="entry name" value="Kelch-like family member 12"/>
    <property type="match status" value="1"/>
</dbReference>